<keyword evidence="9" id="KW-1185">Reference proteome</keyword>
<comment type="caution">
    <text evidence="8">The sequence shown here is derived from an EMBL/GenBank/DDBJ whole genome shotgun (WGS) entry which is preliminary data.</text>
</comment>
<dbReference type="InterPro" id="IPR029510">
    <property type="entry name" value="Ald_DH_CS_GLU"/>
</dbReference>
<dbReference type="Gene3D" id="3.40.309.10">
    <property type="entry name" value="Aldehyde Dehydrogenase, Chain A, domain 2"/>
    <property type="match status" value="1"/>
</dbReference>
<dbReference type="InterPro" id="IPR012394">
    <property type="entry name" value="Aldehyde_DH_NAD(P)"/>
</dbReference>
<dbReference type="Proteomes" id="UP001202479">
    <property type="component" value="Unassembled WGS sequence"/>
</dbReference>
<feature type="compositionally biased region" description="Basic and acidic residues" evidence="6">
    <location>
        <begin position="51"/>
        <end position="99"/>
    </location>
</feature>
<dbReference type="GO" id="GO:0004029">
    <property type="term" value="F:aldehyde dehydrogenase (NAD+) activity"/>
    <property type="evidence" value="ECO:0007669"/>
    <property type="project" value="TreeGrafter"/>
</dbReference>
<dbReference type="InterPro" id="IPR015590">
    <property type="entry name" value="Aldehyde_DH_dom"/>
</dbReference>
<feature type="compositionally biased region" description="Polar residues" evidence="6">
    <location>
        <begin position="26"/>
        <end position="36"/>
    </location>
</feature>
<dbReference type="SUPFAM" id="SSF53720">
    <property type="entry name" value="ALDH-like"/>
    <property type="match status" value="1"/>
</dbReference>
<evidence type="ECO:0000256" key="5">
    <source>
        <dbReference type="RuleBase" id="RU003345"/>
    </source>
</evidence>
<dbReference type="GeneID" id="73378249"/>
<evidence type="ECO:0000256" key="6">
    <source>
        <dbReference type="SAM" id="MobiDB-lite"/>
    </source>
</evidence>
<dbReference type="FunFam" id="3.40.605.10:FF:000004">
    <property type="entry name" value="Aldehyde dehydrogenase"/>
    <property type="match status" value="1"/>
</dbReference>
<dbReference type="GO" id="GO:0006081">
    <property type="term" value="P:aldehyde metabolic process"/>
    <property type="evidence" value="ECO:0007669"/>
    <property type="project" value="InterPro"/>
</dbReference>
<feature type="region of interest" description="Disordered" evidence="6">
    <location>
        <begin position="1"/>
        <end position="140"/>
    </location>
</feature>
<organism evidence="8 9">
    <name type="scientific">Candida oxycetoniae</name>
    <dbReference type="NCBI Taxonomy" id="497107"/>
    <lineage>
        <taxon>Eukaryota</taxon>
        <taxon>Fungi</taxon>
        <taxon>Dikarya</taxon>
        <taxon>Ascomycota</taxon>
        <taxon>Saccharomycotina</taxon>
        <taxon>Pichiomycetes</taxon>
        <taxon>Debaryomycetaceae</taxon>
        <taxon>Candida/Lodderomyces clade</taxon>
        <taxon>Candida</taxon>
    </lineage>
</organism>
<accession>A0AAI9T141</accession>
<gene>
    <name evidence="8" type="ORF">KGF56_000632</name>
</gene>
<evidence type="ECO:0000256" key="4">
    <source>
        <dbReference type="PROSITE-ProRule" id="PRU10007"/>
    </source>
</evidence>
<dbReference type="InterPro" id="IPR016161">
    <property type="entry name" value="Ald_DH/histidinol_DH"/>
</dbReference>
<feature type="compositionally biased region" description="Low complexity" evidence="6">
    <location>
        <begin position="100"/>
        <end position="123"/>
    </location>
</feature>
<feature type="active site" evidence="4">
    <location>
        <position position="396"/>
    </location>
</feature>
<dbReference type="InterPro" id="IPR016163">
    <property type="entry name" value="Ald_DH_C"/>
</dbReference>
<dbReference type="PROSITE" id="PS00070">
    <property type="entry name" value="ALDEHYDE_DEHYDR_CYS"/>
    <property type="match status" value="1"/>
</dbReference>
<reference evidence="8" key="1">
    <citation type="journal article" date="2022" name="DNA Res.">
        <title>Genome analysis of five recently described species of the CUG-Ser clade uncovers Candida theae as a new hybrid lineage with pathogenic potential in the Candida parapsilosis species complex.</title>
        <authorList>
            <person name="Mixao V."/>
            <person name="Del Olmo V."/>
            <person name="Hegedusova E."/>
            <person name="Saus E."/>
            <person name="Pryszcz L."/>
            <person name="Cillingova A."/>
            <person name="Nosek J."/>
            <person name="Gabaldon T."/>
        </authorList>
    </citation>
    <scope>NUCLEOTIDE SEQUENCE</scope>
    <source>
        <strain evidence="8">CBS 10844</strain>
    </source>
</reference>
<evidence type="ECO:0000256" key="3">
    <source>
        <dbReference type="ARBA" id="ARBA00023027"/>
    </source>
</evidence>
<dbReference type="RefSeq" id="XP_049182245.1">
    <property type="nucleotide sequence ID" value="XM_049326563.1"/>
</dbReference>
<dbReference type="GO" id="GO:0005737">
    <property type="term" value="C:cytoplasm"/>
    <property type="evidence" value="ECO:0007669"/>
    <property type="project" value="TreeGrafter"/>
</dbReference>
<feature type="domain" description="Aldehyde dehydrogenase" evidence="7">
    <location>
        <begin position="190"/>
        <end position="623"/>
    </location>
</feature>
<evidence type="ECO:0000256" key="2">
    <source>
        <dbReference type="ARBA" id="ARBA00023002"/>
    </source>
</evidence>
<dbReference type="Gene3D" id="3.40.605.10">
    <property type="entry name" value="Aldehyde Dehydrogenase, Chain A, domain 1"/>
    <property type="match status" value="1"/>
</dbReference>
<evidence type="ECO:0000313" key="8">
    <source>
        <dbReference type="EMBL" id="KAI3406500.2"/>
    </source>
</evidence>
<comment type="similarity">
    <text evidence="1 5">Belongs to the aldehyde dehydrogenase family.</text>
</comment>
<evidence type="ECO:0000259" key="7">
    <source>
        <dbReference type="Pfam" id="PF00171"/>
    </source>
</evidence>
<dbReference type="FunFam" id="3.40.309.10:FF:000025">
    <property type="entry name" value="Aldehyde dehydrogenase"/>
    <property type="match status" value="1"/>
</dbReference>
<name>A0AAI9T141_9ASCO</name>
<dbReference type="PANTHER" id="PTHR43570">
    <property type="entry name" value="ALDEHYDE DEHYDROGENASE"/>
    <property type="match status" value="1"/>
</dbReference>
<keyword evidence="2 5" id="KW-0560">Oxidoreductase</keyword>
<dbReference type="CDD" id="cd07135">
    <property type="entry name" value="ALDH_F14-YMR110C"/>
    <property type="match status" value="1"/>
</dbReference>
<proteinExistence type="inferred from homology"/>
<dbReference type="AlphaFoldDB" id="A0AAI9T141"/>
<evidence type="ECO:0000256" key="1">
    <source>
        <dbReference type="ARBA" id="ARBA00009986"/>
    </source>
</evidence>
<dbReference type="InterPro" id="IPR016162">
    <property type="entry name" value="Ald_DH_N"/>
</dbReference>
<dbReference type="InterPro" id="IPR016160">
    <property type="entry name" value="Ald_DH_CS_CYS"/>
</dbReference>
<evidence type="ECO:0000313" key="9">
    <source>
        <dbReference type="Proteomes" id="UP001202479"/>
    </source>
</evidence>
<keyword evidence="3" id="KW-0520">NAD</keyword>
<protein>
    <recommendedName>
        <fullName evidence="7">Aldehyde dehydrogenase domain-containing protein</fullName>
    </recommendedName>
</protein>
<dbReference type="PANTHER" id="PTHR43570:SF16">
    <property type="entry name" value="ALDEHYDE DEHYDROGENASE TYPE III, ISOFORM Q"/>
    <property type="match status" value="1"/>
</dbReference>
<dbReference type="PROSITE" id="PS00687">
    <property type="entry name" value="ALDEHYDE_DEHYDR_GLU"/>
    <property type="match status" value="1"/>
</dbReference>
<sequence>MSKARRFLSKSQASPIAPPQLDPLSSPETKPQSSHRISIKRSNHIPSLLDVAEKKDKKRQDAKQDVKQDAKLGVKQDGKQDGKLGVKQDPKRDVSHDAKSVSSSRSVSSVKSVSSLKSATSVKTDAKSVSTLKPTDKDVDSKLAKDTNGVARVNSTKTLVPEEKVEEKDNEKEKEKAKVVDFYTPLQEISSGVQRVTDGFKSGKTHSLQFRLNQLRNLYFAVKANESKLIEALQKDFYRTPSETKNYEFGTGLTELVFVMSNLHKWIKPEKVEDKPLNLITNNVYIERIPVGVVLVIAAFNYPLFVTISPIVGAIAAGNAVVLKQSELTPNFTRLFSGILTKALDKDIFFAVNGAIPETNELLNQKFDKIVFTGSNTVGKIVATKAAETLTPVILELGGKSPAIILDDVNDKDLYIVARRIAWGRFANAGQTCIGVDYVLVPTKLHYKFTAILKKVINEEFYPGLTKNDPNFTHIIHERAFNNLSKIIADSKGKTVVGGDADAVTRFIPPTVIDDVMWTDSTMQQEIFGPILPIIEYDSLSDAISKVTEHHDTPLAQYIFTSGPTSPTCNKQVKQILTNIRSGGAIINDVLMHISLHNAPFGGVGSSGYGAYHGKVSFCSFSHERTTIEQHLWNDFMLNARYPPHSNKKDNLIETSQVSYNGKVWFGRTGDVKINGPTTTFAVWNTALGLARLVRDFVGASM</sequence>
<dbReference type="Pfam" id="PF00171">
    <property type="entry name" value="Aldedh"/>
    <property type="match status" value="1"/>
</dbReference>
<dbReference type="EMBL" id="JAHUZD010000023">
    <property type="protein sequence ID" value="KAI3406500.2"/>
    <property type="molecule type" value="Genomic_DNA"/>
</dbReference>